<dbReference type="PANTHER" id="PTHR42755">
    <property type="entry name" value="3-DEOXY-MANNO-OCTULOSONATE CYTIDYLYLTRANSFERASE"/>
    <property type="match status" value="1"/>
</dbReference>
<reference evidence="10 11" key="1">
    <citation type="submission" date="2018-06" db="EMBL/GenBank/DDBJ databases">
        <authorList>
            <consortium name="Pathogen Informatics"/>
            <person name="Doyle S."/>
        </authorList>
    </citation>
    <scope>NUCLEOTIDE SEQUENCE [LARGE SCALE GENOMIC DNA]</scope>
    <source>
        <strain evidence="10 11">NCTC11545</strain>
    </source>
</reference>
<dbReference type="Gene3D" id="3.40.50.11720">
    <property type="entry name" value="3-Deoxy-D-manno-octulosonic-acid transferase, N-terminal domain"/>
    <property type="match status" value="1"/>
</dbReference>
<dbReference type="InterPro" id="IPR039901">
    <property type="entry name" value="Kdotransferase"/>
</dbReference>
<comment type="similarity">
    <text evidence="8">Belongs to the glycosyltransferase group 1 family.</text>
</comment>
<dbReference type="EMBL" id="UAVS01000001">
    <property type="protein sequence ID" value="SQA93133.1"/>
    <property type="molecule type" value="Genomic_DNA"/>
</dbReference>
<dbReference type="GO" id="GO:0043842">
    <property type="term" value="F:Kdo transferase activity"/>
    <property type="evidence" value="ECO:0007669"/>
    <property type="project" value="UniProtKB-EC"/>
</dbReference>
<comment type="function">
    <text evidence="8">Involved in lipopolysaccharide (LPS) biosynthesis. Catalyzes the transfer of 3-deoxy-D-manno-octulosonate (Kdo) residue(s) from CMP-Kdo to lipid IV(A), the tetraacyldisaccharide-1,4'-bisphosphate precursor of lipid A.</text>
</comment>
<accession>A0A2X2SY63</accession>
<dbReference type="GO" id="GO:0009245">
    <property type="term" value="P:lipid A biosynthetic process"/>
    <property type="evidence" value="ECO:0007669"/>
    <property type="project" value="TreeGrafter"/>
</dbReference>
<evidence type="ECO:0000256" key="5">
    <source>
        <dbReference type="ARBA" id="ARBA00031445"/>
    </source>
</evidence>
<dbReference type="InterPro" id="IPR038107">
    <property type="entry name" value="Glycos_transf_N_sf"/>
</dbReference>
<evidence type="ECO:0000313" key="10">
    <source>
        <dbReference type="EMBL" id="SQA93133.1"/>
    </source>
</evidence>
<dbReference type="SUPFAM" id="SSF53756">
    <property type="entry name" value="UDP-Glycosyltransferase/glycogen phosphorylase"/>
    <property type="match status" value="1"/>
</dbReference>
<evidence type="ECO:0000256" key="6">
    <source>
        <dbReference type="ARBA" id="ARBA00049183"/>
    </source>
</evidence>
<evidence type="ECO:0000256" key="7">
    <source>
        <dbReference type="PIRSR" id="PIRSR639901-1"/>
    </source>
</evidence>
<dbReference type="UniPathway" id="UPA00958"/>
<dbReference type="InterPro" id="IPR007507">
    <property type="entry name" value="Glycos_transf_N"/>
</dbReference>
<dbReference type="RefSeq" id="WP_111972117.1">
    <property type="nucleotide sequence ID" value="NZ_UAVS01000001.1"/>
</dbReference>
<feature type="domain" description="3-deoxy-D-manno-octulosonic-acid transferase N-terminal" evidence="9">
    <location>
        <begin position="43"/>
        <end position="201"/>
    </location>
</feature>
<evidence type="ECO:0000256" key="4">
    <source>
        <dbReference type="ARBA" id="ARBA00022679"/>
    </source>
</evidence>
<evidence type="ECO:0000313" key="11">
    <source>
        <dbReference type="Proteomes" id="UP000250169"/>
    </source>
</evidence>
<keyword evidence="4 8" id="KW-0808">Transferase</keyword>
<dbReference type="EC" id="2.4.99.12" evidence="2 8"/>
<dbReference type="Pfam" id="PF04413">
    <property type="entry name" value="Glycos_transf_N"/>
    <property type="match status" value="1"/>
</dbReference>
<evidence type="ECO:0000256" key="1">
    <source>
        <dbReference type="ARBA" id="ARBA00004713"/>
    </source>
</evidence>
<gene>
    <name evidence="10" type="primary">waaA</name>
    <name evidence="10" type="ORF">NCTC11545_00498</name>
</gene>
<comment type="pathway">
    <text evidence="1 8">Bacterial outer membrane biogenesis; LPS core biosynthesis.</text>
</comment>
<evidence type="ECO:0000256" key="3">
    <source>
        <dbReference type="ARBA" id="ARBA00019077"/>
    </source>
</evidence>
<evidence type="ECO:0000259" key="9">
    <source>
        <dbReference type="Pfam" id="PF04413"/>
    </source>
</evidence>
<dbReference type="PANTHER" id="PTHR42755:SF1">
    <property type="entry name" value="3-DEOXY-D-MANNO-OCTULOSONIC ACID TRANSFERASE, MITOCHONDRIAL-RELATED"/>
    <property type="match status" value="1"/>
</dbReference>
<protein>
    <recommendedName>
        <fullName evidence="3 8">3-deoxy-D-manno-octulosonic acid transferase</fullName>
        <shortName evidence="8">Kdo transferase</shortName>
        <ecNumber evidence="2 8">2.4.99.12</ecNumber>
    </recommendedName>
    <alternativeName>
        <fullName evidence="5 8">Lipid IV(A) 3-deoxy-D-manno-octulosonic acid transferase</fullName>
    </alternativeName>
</protein>
<keyword evidence="8" id="KW-1003">Cell membrane</keyword>
<dbReference type="GO" id="GO:0009244">
    <property type="term" value="P:lipopolysaccharide core region biosynthetic process"/>
    <property type="evidence" value="ECO:0007669"/>
    <property type="project" value="UniProtKB-UniRule"/>
</dbReference>
<dbReference type="Gene3D" id="3.40.50.2000">
    <property type="entry name" value="Glycogen Phosphorylase B"/>
    <property type="match status" value="1"/>
</dbReference>
<dbReference type="GO" id="GO:0005886">
    <property type="term" value="C:plasma membrane"/>
    <property type="evidence" value="ECO:0007669"/>
    <property type="project" value="UniProtKB-SubCell"/>
</dbReference>
<keyword evidence="8" id="KW-0472">Membrane</keyword>
<sequence>MYTFSLYIIKAILPLVALFNKKIHLFVSGRKTVWTTLTAKLDPHTRYVWIHTASLGEFEQGLPVVKALKKQGYKILITFFSSSGYEVRKNTPDADIVVYLPLDTPANAHKFVQMVNPVMAIFVKYEFWVNYLTELKKAQVPTYLLSGIFRKNQIFFKPYGGMMRRALHCFTHFFVQNELSQQLLKNLGFNNVTVSGDTRFDRVAEILERDNHLDFVEQFKGNNLCVVFGSSWATDEDIYLQYINTCTAPVKFIIAPHNIHPTDIAELKHNQQKLSRKVALFSEKDSLNLSDYDVLIIDTIGILTKVYSYADIAYVGGGMGTTGLHNVLEPAVFGVPVIIGKNYEKFNEAKELVTLGGVLSVSSKEEFAQVMNNLVTSPEKRTAIGNINRQYINEKQGATKTFLQAITSF</sequence>
<comment type="subcellular location">
    <subcellularLocation>
        <location evidence="8">Cell membrane</location>
    </subcellularLocation>
</comment>
<organism evidence="10 11">
    <name type="scientific">Capnocytophaga ochracea</name>
    <dbReference type="NCBI Taxonomy" id="1018"/>
    <lineage>
        <taxon>Bacteria</taxon>
        <taxon>Pseudomonadati</taxon>
        <taxon>Bacteroidota</taxon>
        <taxon>Flavobacteriia</taxon>
        <taxon>Flavobacteriales</taxon>
        <taxon>Flavobacteriaceae</taxon>
        <taxon>Capnocytophaga</taxon>
    </lineage>
</organism>
<comment type="catalytic activity">
    <reaction evidence="6 8">
        <text>lipid IVA (E. coli) + CMP-3-deoxy-beta-D-manno-octulosonate = alpha-Kdo-(2-&gt;6)-lipid IVA (E. coli) + CMP + H(+)</text>
        <dbReference type="Rhea" id="RHEA:28066"/>
        <dbReference type="ChEBI" id="CHEBI:15378"/>
        <dbReference type="ChEBI" id="CHEBI:58603"/>
        <dbReference type="ChEBI" id="CHEBI:60364"/>
        <dbReference type="ChEBI" id="CHEBI:60377"/>
        <dbReference type="ChEBI" id="CHEBI:85987"/>
        <dbReference type="EC" id="2.4.99.12"/>
    </reaction>
</comment>
<feature type="active site" description="Proton acceptor" evidence="7">
    <location>
        <position position="57"/>
    </location>
</feature>
<evidence type="ECO:0000256" key="2">
    <source>
        <dbReference type="ARBA" id="ARBA00012621"/>
    </source>
</evidence>
<name>A0A2X2SY63_CAPOC</name>
<dbReference type="Proteomes" id="UP000250169">
    <property type="component" value="Unassembled WGS sequence"/>
</dbReference>
<keyword evidence="8" id="KW-0448">Lipopolysaccharide biosynthesis</keyword>
<evidence type="ECO:0000256" key="8">
    <source>
        <dbReference type="RuleBase" id="RU365103"/>
    </source>
</evidence>
<dbReference type="AlphaFoldDB" id="A0A2X2SY63"/>
<proteinExistence type="inferred from homology"/>
<keyword evidence="10" id="KW-0328">Glycosyltransferase</keyword>